<evidence type="ECO:0000256" key="3">
    <source>
        <dbReference type="ARBA" id="ARBA00011738"/>
    </source>
</evidence>
<reference evidence="12" key="1">
    <citation type="journal article" date="2020" name="mSystems">
        <title>Genome- and Community-Level Interaction Insights into Carbon Utilization and Element Cycling Functions of Hydrothermarchaeota in Hydrothermal Sediment.</title>
        <authorList>
            <person name="Zhou Z."/>
            <person name="Liu Y."/>
            <person name="Xu W."/>
            <person name="Pan J."/>
            <person name="Luo Z.H."/>
            <person name="Li M."/>
        </authorList>
    </citation>
    <scope>NUCLEOTIDE SEQUENCE [LARGE SCALE GENOMIC DNA]</scope>
    <source>
        <strain evidence="12">HyVt-483</strain>
    </source>
</reference>
<evidence type="ECO:0000256" key="11">
    <source>
        <dbReference type="ARBA" id="ARBA00048733"/>
    </source>
</evidence>
<dbReference type="AlphaFoldDB" id="A0A7C3CU61"/>
<comment type="catalytic activity">
    <reaction evidence="11">
        <text>CO + 2 oxidized [2Fe-2S]-[ferredoxin] + H2O = 2 reduced [2Fe-2S]-[ferredoxin] + CO2 + 2 H(+)</text>
        <dbReference type="Rhea" id="RHEA:21040"/>
        <dbReference type="Rhea" id="RHEA-COMP:10000"/>
        <dbReference type="Rhea" id="RHEA-COMP:10001"/>
        <dbReference type="ChEBI" id="CHEBI:15377"/>
        <dbReference type="ChEBI" id="CHEBI:15378"/>
        <dbReference type="ChEBI" id="CHEBI:16526"/>
        <dbReference type="ChEBI" id="CHEBI:17245"/>
        <dbReference type="ChEBI" id="CHEBI:33737"/>
        <dbReference type="ChEBI" id="CHEBI:33738"/>
        <dbReference type="EC" id="1.2.7.4"/>
    </reaction>
</comment>
<dbReference type="Proteomes" id="UP000886043">
    <property type="component" value="Unassembled WGS sequence"/>
</dbReference>
<sequence length="454" mass="49641">MKTEDRSIDPAVKEILQIALTAGHETAWERLKSQSPHCKFGLNGLCCKNCLMGPCRITSKTATGVCGANADTIVARNLVRSIAAGVAAHSDHGRTVAILLHEIACKENKNYQITDTQKLKVVASKLGIETDRDIYEIARDVAEIALKDFGKQDEKPLTFLTAYVPKKRLERWQALEKRLYSETGKKTGIIPRNIDREISDSMHRTTMGVDHDPLSLLIQGVRTALADGWGGSLIATEFQDIIFGTPRMRTIMANFGVISPDHVNIVIHGHEPILSEKVVEIANTSEMQKLAQEYGAQGINILGMCCTGNEILMRQGVSVAGNVLHQELAILTGAVEAIVVDVQCIYPSLGPLTRCFHTKFISTSDQAKFPGSIHIQFEKKYANEVAKKIIKTAIEAFPKRDKKKVHIPSFKSEAIVGFSNEQLLEILGGSLKPLVDAILAGDIQGIVGIVGCNN</sequence>
<gene>
    <name evidence="12" type="primary">cooS</name>
    <name evidence="12" type="ORF">ENJ40_08675</name>
</gene>
<keyword evidence="10" id="KW-0411">Iron-sulfur</keyword>
<dbReference type="InterPro" id="IPR016099">
    <property type="entry name" value="Prismane-like_a/b-sand"/>
</dbReference>
<protein>
    <recommendedName>
        <fullName evidence="4">anaerobic carbon-monoxide dehydrogenase</fullName>
        <ecNumber evidence="4">1.2.7.4</ecNumber>
    </recommendedName>
</protein>
<keyword evidence="8 12" id="KW-0560">Oxidoreductase</keyword>
<dbReference type="EMBL" id="DRMH01000116">
    <property type="protein sequence ID" value="HFC98513.1"/>
    <property type="molecule type" value="Genomic_DNA"/>
</dbReference>
<keyword evidence="5" id="KW-0004">4Fe-4S</keyword>
<evidence type="ECO:0000256" key="7">
    <source>
        <dbReference type="ARBA" id="ARBA00022723"/>
    </source>
</evidence>
<dbReference type="Gene3D" id="1.20.1270.30">
    <property type="match status" value="1"/>
</dbReference>
<evidence type="ECO:0000256" key="1">
    <source>
        <dbReference type="ARBA" id="ARBA00001966"/>
    </source>
</evidence>
<comment type="similarity">
    <text evidence="2">Belongs to the Ni-containing carbon monoxide dehydrogenase family.</text>
</comment>
<evidence type="ECO:0000256" key="2">
    <source>
        <dbReference type="ARBA" id="ARBA00010689"/>
    </source>
</evidence>
<evidence type="ECO:0000256" key="10">
    <source>
        <dbReference type="ARBA" id="ARBA00023014"/>
    </source>
</evidence>
<dbReference type="NCBIfam" id="TIGR01702">
    <property type="entry name" value="CO_DH_cata"/>
    <property type="match status" value="1"/>
</dbReference>
<evidence type="ECO:0000313" key="12">
    <source>
        <dbReference type="EMBL" id="HFC98513.1"/>
    </source>
</evidence>
<dbReference type="GO" id="GO:0042542">
    <property type="term" value="P:response to hydrogen peroxide"/>
    <property type="evidence" value="ECO:0007669"/>
    <property type="project" value="TreeGrafter"/>
</dbReference>
<dbReference type="InterPro" id="IPR016101">
    <property type="entry name" value="CO_DH_a-bundle"/>
</dbReference>
<dbReference type="InterPro" id="IPR011254">
    <property type="entry name" value="Prismane-like_sf"/>
</dbReference>
<keyword evidence="7" id="KW-0479">Metal-binding</keyword>
<name>A0A7C3CU61_9BACT</name>
<dbReference type="InterPro" id="IPR004137">
    <property type="entry name" value="HCP/CODH"/>
</dbReference>
<dbReference type="PANTHER" id="PTHR30109:SF4">
    <property type="entry name" value="CARBON MONOXIDE DEHYDROGENASE"/>
    <property type="match status" value="1"/>
</dbReference>
<proteinExistence type="inferred from homology"/>
<dbReference type="FunFam" id="3.40.50.2030:FF:000005">
    <property type="entry name" value="Carbon monoxide dehydrogenase"/>
    <property type="match status" value="1"/>
</dbReference>
<dbReference type="GO" id="GO:0051539">
    <property type="term" value="F:4 iron, 4 sulfur cluster binding"/>
    <property type="evidence" value="ECO:0007669"/>
    <property type="project" value="UniProtKB-KW"/>
</dbReference>
<dbReference type="GO" id="GO:0016151">
    <property type="term" value="F:nickel cation binding"/>
    <property type="evidence" value="ECO:0007669"/>
    <property type="project" value="InterPro"/>
</dbReference>
<dbReference type="GO" id="GO:0006091">
    <property type="term" value="P:generation of precursor metabolites and energy"/>
    <property type="evidence" value="ECO:0007669"/>
    <property type="project" value="InterPro"/>
</dbReference>
<dbReference type="Pfam" id="PF03063">
    <property type="entry name" value="Prismane"/>
    <property type="match status" value="1"/>
</dbReference>
<dbReference type="PANTHER" id="PTHR30109">
    <property type="entry name" value="HYDROXYLAMINE REDUCTASE"/>
    <property type="match status" value="1"/>
</dbReference>
<dbReference type="FunFam" id="1.20.1270.30:FF:000001">
    <property type="entry name" value="Carbon monoxide dehydrogenase"/>
    <property type="match status" value="1"/>
</dbReference>
<feature type="non-terminal residue" evidence="12">
    <location>
        <position position="454"/>
    </location>
</feature>
<dbReference type="EC" id="1.2.7.4" evidence="4"/>
<organism evidence="12">
    <name type="scientific">Thermosulfurimonas dismutans</name>
    <dbReference type="NCBI Taxonomy" id="999894"/>
    <lineage>
        <taxon>Bacteria</taxon>
        <taxon>Pseudomonadati</taxon>
        <taxon>Thermodesulfobacteriota</taxon>
        <taxon>Thermodesulfobacteria</taxon>
        <taxon>Thermodesulfobacteriales</taxon>
        <taxon>Thermodesulfobacteriaceae</taxon>
        <taxon>Thermosulfurimonas</taxon>
    </lineage>
</organism>
<dbReference type="InterPro" id="IPR010047">
    <property type="entry name" value="CODH"/>
</dbReference>
<dbReference type="Gene3D" id="3.40.50.2030">
    <property type="match status" value="2"/>
</dbReference>
<dbReference type="GO" id="GO:0004601">
    <property type="term" value="F:peroxidase activity"/>
    <property type="evidence" value="ECO:0007669"/>
    <property type="project" value="TreeGrafter"/>
</dbReference>
<evidence type="ECO:0000256" key="6">
    <source>
        <dbReference type="ARBA" id="ARBA00022596"/>
    </source>
</evidence>
<keyword evidence="6" id="KW-0533">Nickel</keyword>
<evidence type="ECO:0000256" key="5">
    <source>
        <dbReference type="ARBA" id="ARBA00022485"/>
    </source>
</evidence>
<dbReference type="SUPFAM" id="SSF56821">
    <property type="entry name" value="Prismane protein-like"/>
    <property type="match status" value="1"/>
</dbReference>
<comment type="subunit">
    <text evidence="3">Homodimer.</text>
</comment>
<accession>A0A7C3CU61</accession>
<evidence type="ECO:0000256" key="8">
    <source>
        <dbReference type="ARBA" id="ARBA00023002"/>
    </source>
</evidence>
<comment type="caution">
    <text evidence="12">The sequence shown here is derived from an EMBL/GenBank/DDBJ whole genome shotgun (WGS) entry which is preliminary data.</text>
</comment>
<evidence type="ECO:0000256" key="4">
    <source>
        <dbReference type="ARBA" id="ARBA00012819"/>
    </source>
</evidence>
<dbReference type="GO" id="GO:0043885">
    <property type="term" value="F:anaerobic carbon-monoxide dehydrogenase activity"/>
    <property type="evidence" value="ECO:0007669"/>
    <property type="project" value="UniProtKB-EC"/>
</dbReference>
<comment type="cofactor">
    <cofactor evidence="1">
        <name>[4Fe-4S] cluster</name>
        <dbReference type="ChEBI" id="CHEBI:49883"/>
    </cofactor>
</comment>
<dbReference type="GO" id="GO:0050418">
    <property type="term" value="F:hydroxylamine reductase activity"/>
    <property type="evidence" value="ECO:0007669"/>
    <property type="project" value="TreeGrafter"/>
</dbReference>
<evidence type="ECO:0000256" key="9">
    <source>
        <dbReference type="ARBA" id="ARBA00023004"/>
    </source>
</evidence>
<keyword evidence="9" id="KW-0408">Iron</keyword>